<reference evidence="1 2" key="1">
    <citation type="submission" date="2018-09" db="EMBL/GenBank/DDBJ databases">
        <title>Genomic investigation of the strawberry pathogen Phytophthora fragariae indicates pathogenicity is determined by transcriptional variation in three key races.</title>
        <authorList>
            <person name="Adams T.M."/>
            <person name="Armitage A.D."/>
            <person name="Sobczyk M.K."/>
            <person name="Bates H.J."/>
            <person name="Dunwell J.M."/>
            <person name="Nellist C.F."/>
            <person name="Harrison R.J."/>
        </authorList>
    </citation>
    <scope>NUCLEOTIDE SEQUENCE [LARGE SCALE GENOMIC DNA]</scope>
    <source>
        <strain evidence="1 2">SCRP249</strain>
    </source>
</reference>
<protein>
    <submittedName>
        <fullName evidence="1">Uncharacterized protein</fullName>
    </submittedName>
</protein>
<proteinExistence type="predicted"/>
<evidence type="ECO:0000313" key="2">
    <source>
        <dbReference type="Proteomes" id="UP000429607"/>
    </source>
</evidence>
<accession>A0A6A3NQA3</accession>
<sequence length="114" mass="11982">MGGAASAAKYGPDSNKMVVDTLKKLPFIRGPHGGPSGRSLGMMDERLLQELAKCFQVAKYAKGAVIQNDATSRFFVVVAEGSSSWHTITIPATPSMAARVRSRSGSTKLGVGRG</sequence>
<gene>
    <name evidence="1" type="ORF">PR001_g5276</name>
</gene>
<dbReference type="AlphaFoldDB" id="A0A6A3NQA3"/>
<name>A0A6A3NQA3_9STRA</name>
<dbReference type="EMBL" id="QXFV01000233">
    <property type="protein sequence ID" value="KAE9044666.1"/>
    <property type="molecule type" value="Genomic_DNA"/>
</dbReference>
<organism evidence="1 2">
    <name type="scientific">Phytophthora rubi</name>
    <dbReference type="NCBI Taxonomy" id="129364"/>
    <lineage>
        <taxon>Eukaryota</taxon>
        <taxon>Sar</taxon>
        <taxon>Stramenopiles</taxon>
        <taxon>Oomycota</taxon>
        <taxon>Peronosporomycetes</taxon>
        <taxon>Peronosporales</taxon>
        <taxon>Peronosporaceae</taxon>
        <taxon>Phytophthora</taxon>
    </lineage>
</organism>
<evidence type="ECO:0000313" key="1">
    <source>
        <dbReference type="EMBL" id="KAE9044666.1"/>
    </source>
</evidence>
<dbReference type="Proteomes" id="UP000429607">
    <property type="component" value="Unassembled WGS sequence"/>
</dbReference>
<comment type="caution">
    <text evidence="1">The sequence shown here is derived from an EMBL/GenBank/DDBJ whole genome shotgun (WGS) entry which is preliminary data.</text>
</comment>